<evidence type="ECO:0000259" key="2">
    <source>
        <dbReference type="Pfam" id="PF06439"/>
    </source>
</evidence>
<dbReference type="InterPro" id="IPR010496">
    <property type="entry name" value="AL/BT2_dom"/>
</dbReference>
<dbReference type="Gene3D" id="2.60.120.560">
    <property type="entry name" value="Exo-inulinase, domain 1"/>
    <property type="match status" value="1"/>
</dbReference>
<name>A0AAE3ETQ0_9FLAO</name>
<organism evidence="3 4">
    <name type="scientific">Cerina litoralis</name>
    <dbReference type="NCBI Taxonomy" id="2874477"/>
    <lineage>
        <taxon>Bacteria</taxon>
        <taxon>Pseudomonadati</taxon>
        <taxon>Bacteroidota</taxon>
        <taxon>Flavobacteriia</taxon>
        <taxon>Flavobacteriales</taxon>
        <taxon>Flavobacteriaceae</taxon>
        <taxon>Cerina</taxon>
    </lineage>
</organism>
<accession>A0AAE3ETQ0</accession>
<feature type="signal peptide" evidence="1">
    <location>
        <begin position="1"/>
        <end position="24"/>
    </location>
</feature>
<feature type="chain" id="PRO_5042013680" evidence="1">
    <location>
        <begin position="25"/>
        <end position="225"/>
    </location>
</feature>
<sequence>MKLYTAITAIACTALILMVSPCNGQKKTDEAGFTNLFNGVDLDGWTGNKQSYQVAGGAIVVHPNKGEGGGNLFTTKEYGNFILRFEFKLTPGANNGLGIRAPLEGDAAYKGMEIQIIDNTAQKYADLHQYQYHGSVYGVIPAKRGYLKPVGEWNSEEVNINGSKIKVTLNGTVILEGDVTEASKNGTMDHKDHPGLQRKTGHIGFLGHGDVVSFRNIRIKELTSN</sequence>
<keyword evidence="4" id="KW-1185">Reference proteome</keyword>
<dbReference type="RefSeq" id="WP_317901413.1">
    <property type="nucleotide sequence ID" value="NZ_JAIRBC010000007.1"/>
</dbReference>
<dbReference type="Pfam" id="PF06439">
    <property type="entry name" value="3keto-disac_hyd"/>
    <property type="match status" value="1"/>
</dbReference>
<dbReference type="Proteomes" id="UP001200642">
    <property type="component" value="Unassembled WGS sequence"/>
</dbReference>
<comment type="caution">
    <text evidence="3">The sequence shown here is derived from an EMBL/GenBank/DDBJ whole genome shotgun (WGS) entry which is preliminary data.</text>
</comment>
<evidence type="ECO:0000256" key="1">
    <source>
        <dbReference type="SAM" id="SignalP"/>
    </source>
</evidence>
<gene>
    <name evidence="3" type="ORF">K8352_05880</name>
</gene>
<dbReference type="AlphaFoldDB" id="A0AAE3ETQ0"/>
<keyword evidence="1" id="KW-0732">Signal</keyword>
<protein>
    <submittedName>
        <fullName evidence="3">DUF1080 domain-containing protein</fullName>
    </submittedName>
</protein>
<evidence type="ECO:0000313" key="4">
    <source>
        <dbReference type="Proteomes" id="UP001200642"/>
    </source>
</evidence>
<reference evidence="3" key="1">
    <citation type="submission" date="2023-02" db="EMBL/GenBank/DDBJ databases">
        <title>Genome of Flavobacteriaceae gen. nov. sp. strain F89.</title>
        <authorList>
            <person name="Wang Y."/>
        </authorList>
    </citation>
    <scope>NUCLEOTIDE SEQUENCE</scope>
    <source>
        <strain evidence="3">F89</strain>
    </source>
</reference>
<proteinExistence type="predicted"/>
<dbReference type="GO" id="GO:0016787">
    <property type="term" value="F:hydrolase activity"/>
    <property type="evidence" value="ECO:0007669"/>
    <property type="project" value="InterPro"/>
</dbReference>
<evidence type="ECO:0000313" key="3">
    <source>
        <dbReference type="EMBL" id="MCG2460270.1"/>
    </source>
</evidence>
<feature type="domain" description="3-keto-alpha-glucoside-1,2-lyase/3-keto-2-hydroxy-glucal hydratase" evidence="2">
    <location>
        <begin position="32"/>
        <end position="220"/>
    </location>
</feature>
<dbReference type="EMBL" id="JAIRBC010000007">
    <property type="protein sequence ID" value="MCG2460270.1"/>
    <property type="molecule type" value="Genomic_DNA"/>
</dbReference>